<sequence length="459" mass="51899">MISFSGIVLIGVENKLLYGKAVVDSPSSPYRDARITIQDWIPAVLKNYKQQLAIYSLKTTSMNTFSALPQINKRRFEFGVDVEAFRIIDRQHNLGTSEESMEDEAVVKRRRRLLDDEQQDNTEERCRVYSTSSHHDFSRLNVNENYAHSHTIMKSTSSTWPEHPSPESGDENDDNEFENYFSDKRSDKMLPSSPSQSSESTDDSQKSFSLNNQLNEQERNDNEEENEKENNGAQQKPDTDGYDGGHRDSKNCNHYDATHFDDLVDSSSNELEIDMSDRNDDRYEDEKDIITKQKEIMSVNKQTLYNAYKAATASLPYSTQSAFKPPAEVKHKIHTNSFPSEPFGGYSNDHEKSSKVSKQYTILQPAGLGSRAASALHEARAVPSTQPTRDSRSLNPLSPTAARGTAAVNITKLLNDFALVPNLGGTLFQSHNNSTLSIQQFNARKLGLLYKKYFFCNLI</sequence>
<feature type="compositionally biased region" description="Low complexity" evidence="1">
    <location>
        <begin position="206"/>
        <end position="215"/>
    </location>
</feature>
<dbReference type="AlphaFoldDB" id="A0A5E4QDU6"/>
<feature type="region of interest" description="Disordered" evidence="1">
    <location>
        <begin position="375"/>
        <end position="400"/>
    </location>
</feature>
<organism evidence="2 3">
    <name type="scientific">Leptidea sinapis</name>
    <dbReference type="NCBI Taxonomy" id="189913"/>
    <lineage>
        <taxon>Eukaryota</taxon>
        <taxon>Metazoa</taxon>
        <taxon>Ecdysozoa</taxon>
        <taxon>Arthropoda</taxon>
        <taxon>Hexapoda</taxon>
        <taxon>Insecta</taxon>
        <taxon>Pterygota</taxon>
        <taxon>Neoptera</taxon>
        <taxon>Endopterygota</taxon>
        <taxon>Lepidoptera</taxon>
        <taxon>Glossata</taxon>
        <taxon>Ditrysia</taxon>
        <taxon>Papilionoidea</taxon>
        <taxon>Pieridae</taxon>
        <taxon>Dismorphiinae</taxon>
        <taxon>Leptidea</taxon>
    </lineage>
</organism>
<feature type="compositionally biased region" description="Low complexity" evidence="1">
    <location>
        <begin position="189"/>
        <end position="199"/>
    </location>
</feature>
<reference evidence="2 3" key="1">
    <citation type="submission" date="2017-07" db="EMBL/GenBank/DDBJ databases">
        <authorList>
            <person name="Talla V."/>
            <person name="Backstrom N."/>
        </authorList>
    </citation>
    <scope>NUCLEOTIDE SEQUENCE [LARGE SCALE GENOMIC DNA]</scope>
</reference>
<accession>A0A5E4QDU6</accession>
<feature type="region of interest" description="Disordered" evidence="1">
    <location>
        <begin position="112"/>
        <end position="134"/>
    </location>
</feature>
<dbReference type="Proteomes" id="UP000324832">
    <property type="component" value="Unassembled WGS sequence"/>
</dbReference>
<evidence type="ECO:0000313" key="3">
    <source>
        <dbReference type="Proteomes" id="UP000324832"/>
    </source>
</evidence>
<protein>
    <submittedName>
        <fullName evidence="2">Uncharacterized protein</fullName>
    </submittedName>
</protein>
<feature type="compositionally biased region" description="Basic and acidic residues" evidence="1">
    <location>
        <begin position="237"/>
        <end position="250"/>
    </location>
</feature>
<gene>
    <name evidence="2" type="ORF">LSINAPIS_LOCUS7360</name>
</gene>
<dbReference type="EMBL" id="FZQP02002426">
    <property type="protein sequence ID" value="VVC95704.1"/>
    <property type="molecule type" value="Genomic_DNA"/>
</dbReference>
<proteinExistence type="predicted"/>
<feature type="compositionally biased region" description="Acidic residues" evidence="1">
    <location>
        <begin position="168"/>
        <end position="177"/>
    </location>
</feature>
<feature type="compositionally biased region" description="Basic and acidic residues" evidence="1">
    <location>
        <begin position="122"/>
        <end position="134"/>
    </location>
</feature>
<feature type="compositionally biased region" description="Polar residues" evidence="1">
    <location>
        <begin position="383"/>
        <end position="398"/>
    </location>
</feature>
<keyword evidence="3" id="KW-1185">Reference proteome</keyword>
<evidence type="ECO:0000256" key="1">
    <source>
        <dbReference type="SAM" id="MobiDB-lite"/>
    </source>
</evidence>
<evidence type="ECO:0000313" key="2">
    <source>
        <dbReference type="EMBL" id="VVC95704.1"/>
    </source>
</evidence>
<name>A0A5E4QDU6_9NEOP</name>
<feature type="region of interest" description="Disordered" evidence="1">
    <location>
        <begin position="153"/>
        <end position="250"/>
    </location>
</feature>